<dbReference type="AlphaFoldDB" id="A0A318KZ89"/>
<dbReference type="Pfam" id="PF00353">
    <property type="entry name" value="HemolysinCabind"/>
    <property type="match status" value="10"/>
</dbReference>
<dbReference type="PROSITE" id="PS00330">
    <property type="entry name" value="HEMOLYSIN_CALCIUM"/>
    <property type="match status" value="7"/>
</dbReference>
<proteinExistence type="predicted"/>
<keyword evidence="4" id="KW-1185">Reference proteome</keyword>
<dbReference type="PRINTS" id="PR00313">
    <property type="entry name" value="CABNDNGRPT"/>
</dbReference>
<dbReference type="InterPro" id="IPR050557">
    <property type="entry name" value="RTX_toxin/Mannuronan_C5-epim"/>
</dbReference>
<dbReference type="Gene3D" id="2.150.10.10">
    <property type="entry name" value="Serralysin-like metalloprotease, C-terminal"/>
    <property type="match status" value="4"/>
</dbReference>
<dbReference type="GO" id="GO:0005576">
    <property type="term" value="C:extracellular region"/>
    <property type="evidence" value="ECO:0007669"/>
    <property type="project" value="UniProtKB-SubCell"/>
</dbReference>
<accession>A0A318KZ89</accession>
<comment type="subcellular location">
    <subcellularLocation>
        <location evidence="1">Secreted</location>
    </subcellularLocation>
</comment>
<dbReference type="RefSeq" id="WP_110389229.1">
    <property type="nucleotide sequence ID" value="NZ_QJKI01000001.1"/>
</dbReference>
<dbReference type="InterPro" id="IPR001343">
    <property type="entry name" value="Hemolysn_Ca-bd"/>
</dbReference>
<evidence type="ECO:0000313" key="4">
    <source>
        <dbReference type="Proteomes" id="UP000247555"/>
    </source>
</evidence>
<evidence type="ECO:0000313" key="3">
    <source>
        <dbReference type="EMBL" id="PXX81912.1"/>
    </source>
</evidence>
<protein>
    <submittedName>
        <fullName evidence="3">Hemolysin type calcium-binding protein</fullName>
    </submittedName>
</protein>
<evidence type="ECO:0000256" key="2">
    <source>
        <dbReference type="ARBA" id="ARBA00022525"/>
    </source>
</evidence>
<organism evidence="3 4">
    <name type="scientific">Rivihabitans pingtungensis</name>
    <dbReference type="NCBI Taxonomy" id="1054498"/>
    <lineage>
        <taxon>Bacteria</taxon>
        <taxon>Pseudomonadati</taxon>
        <taxon>Pseudomonadota</taxon>
        <taxon>Betaproteobacteria</taxon>
        <taxon>Neisseriales</taxon>
        <taxon>Aquaspirillaceae</taxon>
        <taxon>Rivihabitans</taxon>
    </lineage>
</organism>
<evidence type="ECO:0000256" key="1">
    <source>
        <dbReference type="ARBA" id="ARBA00004613"/>
    </source>
</evidence>
<dbReference type="InterPro" id="IPR018511">
    <property type="entry name" value="Hemolysin-typ_Ca-bd_CS"/>
</dbReference>
<dbReference type="EMBL" id="QJKI01000001">
    <property type="protein sequence ID" value="PXX81912.1"/>
    <property type="molecule type" value="Genomic_DNA"/>
</dbReference>
<keyword evidence="2" id="KW-0964">Secreted</keyword>
<dbReference type="InterPro" id="IPR011049">
    <property type="entry name" value="Serralysin-like_metalloprot_C"/>
</dbReference>
<comment type="caution">
    <text evidence="3">The sequence shown here is derived from an EMBL/GenBank/DDBJ whole genome shotgun (WGS) entry which is preliminary data.</text>
</comment>
<dbReference type="Proteomes" id="UP000247555">
    <property type="component" value="Unassembled WGS sequence"/>
</dbReference>
<name>A0A318KZ89_9NEIS</name>
<reference evidence="3 4" key="1">
    <citation type="submission" date="2018-05" db="EMBL/GenBank/DDBJ databases">
        <title>Genomic Encyclopedia of Type Strains, Phase IV (KMG-IV): sequencing the most valuable type-strain genomes for metagenomic binning, comparative biology and taxonomic classification.</title>
        <authorList>
            <person name="Goeker M."/>
        </authorList>
    </citation>
    <scope>NUCLEOTIDE SEQUENCE [LARGE SCALE GENOMIC DNA]</scope>
    <source>
        <strain evidence="3 4">DSM 29661</strain>
    </source>
</reference>
<dbReference type="SUPFAM" id="SSF51120">
    <property type="entry name" value="beta-Roll"/>
    <property type="match status" value="6"/>
</dbReference>
<gene>
    <name evidence="3" type="ORF">DFR34_101141</name>
</gene>
<dbReference type="PANTHER" id="PTHR38340">
    <property type="entry name" value="S-LAYER PROTEIN"/>
    <property type="match status" value="1"/>
</dbReference>
<dbReference type="PANTHER" id="PTHR38340:SF1">
    <property type="entry name" value="S-LAYER PROTEIN"/>
    <property type="match status" value="1"/>
</dbReference>
<sequence>MNSTAGTTFVLSPTTTSFTLAVSDDSTVIGNDLNNRITGNIGNDLLQGNLGNDTLYGGVGNDTLYGGDGNDYLDGQAGADSMVGGAGNDIYVIDDASDKIVEQLDGGTDTVYAYIDYALDDNIENAYVKSTSGLTLTGNAANNVLKGGVGDDHLYGGAGNDNLNGGEGTDYLEGGDGNDVLNGGTGENVSCGGVLDGGAGNDTLNGDLNGSEYLIGGDGNDRLNGYKDDHMSGGAGNDTYLFTGVQYNIIEAAGEGTDTILSSVTFDMINTTSLYDGGRVVSGEVENLTLTGTEDNNGSGNELNNLITGNSGKNVLDGRDGNDTLKAGDDADSLIGGNGNDVLDGGAGIDHMEGNAGNDVYYVDVQEDEVVELADEGTDQVRASITYTLAKGNNVENLQLLGADNLNGTGNELNNQILGNSGANVLSGLLGNDSIYGYAGNDTLNGDEGNDYLDGGDGTDMIYGGDGNDVLRGGIGEGLSPGGTLDGGAGNDTLYGDVNGSEYLIGGDGNDRLYGLKDDHMDGGAGDDAFYYTGIQYNIVEAAGGGNDTIYSTVTMHMQTTTQIYDGRVVVSGEVENLTLTGTDNIDGSANDLANRITGNTGNNALNGLGGNDTISGLGGSDTLNGGDGNDIFYVGTVAGNWNAVTEISTGADKDLIRFGKFFTGDHTAGSSQLTVTDFTQGSDLLRFDIGAGATRPTTVTKITAGASDTLATLLAQAASLASSDTAPKAAYFNLDGNTYFVLDKSVDAGFSSNDVAIKLTGEIALKAADFQFVAV</sequence>
<dbReference type="GO" id="GO:0005509">
    <property type="term" value="F:calcium ion binding"/>
    <property type="evidence" value="ECO:0007669"/>
    <property type="project" value="InterPro"/>
</dbReference>
<dbReference type="OrthoDB" id="8570739at2"/>